<dbReference type="Proteomes" id="UP001054945">
    <property type="component" value="Unassembled WGS sequence"/>
</dbReference>
<organism evidence="2 3">
    <name type="scientific">Caerostris extrusa</name>
    <name type="common">Bark spider</name>
    <name type="synonym">Caerostris bankana</name>
    <dbReference type="NCBI Taxonomy" id="172846"/>
    <lineage>
        <taxon>Eukaryota</taxon>
        <taxon>Metazoa</taxon>
        <taxon>Ecdysozoa</taxon>
        <taxon>Arthropoda</taxon>
        <taxon>Chelicerata</taxon>
        <taxon>Arachnida</taxon>
        <taxon>Araneae</taxon>
        <taxon>Araneomorphae</taxon>
        <taxon>Entelegynae</taxon>
        <taxon>Araneoidea</taxon>
        <taxon>Araneidae</taxon>
        <taxon>Caerostris</taxon>
    </lineage>
</organism>
<feature type="region of interest" description="Disordered" evidence="1">
    <location>
        <begin position="58"/>
        <end position="106"/>
    </location>
</feature>
<protein>
    <submittedName>
        <fullName evidence="2">Uncharacterized protein</fullName>
    </submittedName>
</protein>
<accession>A0AAV4XKP1</accession>
<proteinExistence type="predicted"/>
<dbReference type="AlphaFoldDB" id="A0AAV4XKP1"/>
<evidence type="ECO:0000313" key="2">
    <source>
        <dbReference type="EMBL" id="GIY95248.1"/>
    </source>
</evidence>
<keyword evidence="3" id="KW-1185">Reference proteome</keyword>
<feature type="non-terminal residue" evidence="2">
    <location>
        <position position="106"/>
    </location>
</feature>
<dbReference type="EMBL" id="BPLR01000492">
    <property type="protein sequence ID" value="GIY95248.1"/>
    <property type="molecule type" value="Genomic_DNA"/>
</dbReference>
<evidence type="ECO:0000313" key="3">
    <source>
        <dbReference type="Proteomes" id="UP001054945"/>
    </source>
</evidence>
<evidence type="ECO:0000256" key="1">
    <source>
        <dbReference type="SAM" id="MobiDB-lite"/>
    </source>
</evidence>
<sequence>MENSTIQGVRCNSGITVEWKTVDMSVQWKQLKTCGHVSGMETVELKTCHKQWNGKTALSRVSDGPLPPSVKMSGKGTKEISESEKMKKKKKWGKSGLDMMNDLVRR</sequence>
<name>A0AAV4XKP1_CAEEX</name>
<reference evidence="2 3" key="1">
    <citation type="submission" date="2021-06" db="EMBL/GenBank/DDBJ databases">
        <title>Caerostris extrusa draft genome.</title>
        <authorList>
            <person name="Kono N."/>
            <person name="Arakawa K."/>
        </authorList>
    </citation>
    <scope>NUCLEOTIDE SEQUENCE [LARGE SCALE GENOMIC DNA]</scope>
</reference>
<comment type="caution">
    <text evidence="2">The sequence shown here is derived from an EMBL/GenBank/DDBJ whole genome shotgun (WGS) entry which is preliminary data.</text>
</comment>
<gene>
    <name evidence="2" type="ORF">CEXT_381441</name>
</gene>
<feature type="compositionally biased region" description="Basic and acidic residues" evidence="1">
    <location>
        <begin position="76"/>
        <end position="85"/>
    </location>
</feature>